<organism evidence="7 8">
    <name type="scientific">Schleiferia thermophila</name>
    <dbReference type="NCBI Taxonomy" id="884107"/>
    <lineage>
        <taxon>Bacteria</taxon>
        <taxon>Pseudomonadati</taxon>
        <taxon>Bacteroidota</taxon>
        <taxon>Flavobacteriia</taxon>
        <taxon>Flavobacteriales</taxon>
        <taxon>Schleiferiaceae</taxon>
        <taxon>Schleiferia</taxon>
    </lineage>
</organism>
<keyword evidence="8" id="KW-1185">Reference proteome</keyword>
<dbReference type="InterPro" id="IPR036069">
    <property type="entry name" value="DUF34/NIF3_sf"/>
</dbReference>
<dbReference type="Gene3D" id="3.30.70.120">
    <property type="match status" value="1"/>
</dbReference>
<gene>
    <name evidence="7" type="ORF">DES35_10334</name>
</gene>
<dbReference type="PANTHER" id="PTHR13799:SF14">
    <property type="entry name" value="GTP CYCLOHYDROLASE 1 TYPE 2 HOMOLOG"/>
    <property type="match status" value="1"/>
</dbReference>
<proteinExistence type="inferred from homology"/>
<feature type="binding site" evidence="6">
    <location>
        <position position="104"/>
    </location>
    <ligand>
        <name>a divalent metal cation</name>
        <dbReference type="ChEBI" id="CHEBI:60240"/>
        <label>1</label>
    </ligand>
</feature>
<evidence type="ECO:0000256" key="2">
    <source>
        <dbReference type="ARBA" id="ARBA00011643"/>
    </source>
</evidence>
<dbReference type="AlphaFoldDB" id="A0A369A484"/>
<evidence type="ECO:0000313" key="8">
    <source>
        <dbReference type="Proteomes" id="UP000253517"/>
    </source>
</evidence>
<reference evidence="7 8" key="1">
    <citation type="submission" date="2018-07" db="EMBL/GenBank/DDBJ databases">
        <title>Genomic Encyclopedia of Type Strains, Phase IV (KMG-IV): sequencing the most valuable type-strain genomes for metagenomic binning, comparative biology and taxonomic classification.</title>
        <authorList>
            <person name="Goeker M."/>
        </authorList>
    </citation>
    <scope>NUCLEOTIDE SEQUENCE [LARGE SCALE GENOMIC DNA]</scope>
    <source>
        <strain evidence="7 8">DSM 21410</strain>
    </source>
</reference>
<evidence type="ECO:0000256" key="5">
    <source>
        <dbReference type="PIRNR" id="PIRNR037489"/>
    </source>
</evidence>
<comment type="subunit">
    <text evidence="2">Homohexamer.</text>
</comment>
<feature type="binding site" evidence="6">
    <location>
        <position position="328"/>
    </location>
    <ligand>
        <name>a divalent metal cation</name>
        <dbReference type="ChEBI" id="CHEBI:60240"/>
        <label>1</label>
    </ligand>
</feature>
<dbReference type="Proteomes" id="UP000253517">
    <property type="component" value="Unassembled WGS sequence"/>
</dbReference>
<accession>A0A369A484</accession>
<evidence type="ECO:0000256" key="4">
    <source>
        <dbReference type="ARBA" id="ARBA00022723"/>
    </source>
</evidence>
<dbReference type="InterPro" id="IPR017221">
    <property type="entry name" value="DUF34/NIF3_bac"/>
</dbReference>
<dbReference type="PANTHER" id="PTHR13799">
    <property type="entry name" value="NGG1 INTERACTING FACTOR 3"/>
    <property type="match status" value="1"/>
</dbReference>
<dbReference type="GO" id="GO:0046872">
    <property type="term" value="F:metal ion binding"/>
    <property type="evidence" value="ECO:0007669"/>
    <property type="project" value="UniProtKB-UniRule"/>
</dbReference>
<dbReference type="FunFam" id="3.40.1390.30:FF:000001">
    <property type="entry name" value="GTP cyclohydrolase 1 type 2"/>
    <property type="match status" value="1"/>
</dbReference>
<feature type="binding site" evidence="6">
    <location>
        <position position="332"/>
    </location>
    <ligand>
        <name>a divalent metal cation</name>
        <dbReference type="ChEBI" id="CHEBI:60240"/>
        <label>1</label>
    </ligand>
</feature>
<comment type="caution">
    <text evidence="7">The sequence shown here is derived from an EMBL/GenBank/DDBJ whole genome shotgun (WGS) entry which is preliminary data.</text>
</comment>
<protein>
    <recommendedName>
        <fullName evidence="3 5">GTP cyclohydrolase 1 type 2 homolog</fullName>
    </recommendedName>
</protein>
<dbReference type="PIRSF" id="PIRSF037489">
    <property type="entry name" value="UCP037489_NIF3_YqfO"/>
    <property type="match status" value="1"/>
</dbReference>
<evidence type="ECO:0000313" key="7">
    <source>
        <dbReference type="EMBL" id="RCX03156.1"/>
    </source>
</evidence>
<dbReference type="EMBL" id="QPJS01000003">
    <property type="protein sequence ID" value="RCX03156.1"/>
    <property type="molecule type" value="Genomic_DNA"/>
</dbReference>
<dbReference type="Gene3D" id="3.40.1390.30">
    <property type="entry name" value="NIF3 (NGG1p interacting factor 3)-like"/>
    <property type="match status" value="1"/>
</dbReference>
<dbReference type="GO" id="GO:0005737">
    <property type="term" value="C:cytoplasm"/>
    <property type="evidence" value="ECO:0007669"/>
    <property type="project" value="TreeGrafter"/>
</dbReference>
<evidence type="ECO:0000256" key="1">
    <source>
        <dbReference type="ARBA" id="ARBA00006964"/>
    </source>
</evidence>
<dbReference type="NCBIfam" id="TIGR00486">
    <property type="entry name" value="YbgI_SA1388"/>
    <property type="match status" value="1"/>
</dbReference>
<name>A0A369A484_9FLAO</name>
<keyword evidence="4 5" id="KW-0479">Metal-binding</keyword>
<feature type="binding site" evidence="6">
    <location>
        <position position="65"/>
    </location>
    <ligand>
        <name>a divalent metal cation</name>
        <dbReference type="ChEBI" id="CHEBI:60240"/>
        <label>1</label>
    </ligand>
</feature>
<dbReference type="SUPFAM" id="SSF102705">
    <property type="entry name" value="NIF3 (NGG1p interacting factor 3)-like"/>
    <property type="match status" value="1"/>
</dbReference>
<evidence type="ECO:0000256" key="3">
    <source>
        <dbReference type="ARBA" id="ARBA00022112"/>
    </source>
</evidence>
<dbReference type="Pfam" id="PF01784">
    <property type="entry name" value="DUF34_NIF3"/>
    <property type="match status" value="1"/>
</dbReference>
<sequence>MEKLKNILASLSTHIPDSMSESYDNTGLLIGSDDMEVHKVLVAYEITNEVIDEAISLGCQVILTHHPLIFKPLKKITGQNEVQRMVKRMIKSGLAHIAVHTNVDNIVSGLNKSLSDQIGLTNFRILKSGKDRLFSLVVFVPKGDFEKVEQSIFKAGAGHIGKYSHCGYSVDGKGSFLPLEGSNPAIGQLGQLERVDEKRLEVIVPGRKLTSVLSAMKKAHPYEEVAHFIIPLENVDPESGSGGLGELSQAMDFDDFIVHLKSVLNLKSIKISVKHPEKIQKVAICGGSGSFLIQEAKASGADVFITADVKYHDFFEADDSFGIIDPGHYESEIMIVNEFAKFLEKNFHTFAVLLSKVNTNPAITI</sequence>
<evidence type="ECO:0000256" key="6">
    <source>
        <dbReference type="PIRSR" id="PIRSR602678-1"/>
    </source>
</evidence>
<dbReference type="RefSeq" id="WP_084180136.1">
    <property type="nucleotide sequence ID" value="NZ_BHZF01000003.1"/>
</dbReference>
<feature type="binding site" evidence="6">
    <location>
        <position position="66"/>
    </location>
    <ligand>
        <name>a divalent metal cation</name>
        <dbReference type="ChEBI" id="CHEBI:60240"/>
        <label>1</label>
    </ligand>
</feature>
<dbReference type="InterPro" id="IPR015867">
    <property type="entry name" value="N-reg_PII/ATP_PRibTrfase_C"/>
</dbReference>
<comment type="similarity">
    <text evidence="1 5">Belongs to the GTP cyclohydrolase I type 2/NIF3 family.</text>
</comment>
<dbReference type="InterPro" id="IPR002678">
    <property type="entry name" value="DUF34/NIF3"/>
</dbReference>